<gene>
    <name evidence="4" type="ORF">INF30_00990</name>
</gene>
<accession>A0ABR9RGW9</accession>
<protein>
    <submittedName>
        <fullName evidence="4">Nitroreductase family protein</fullName>
    </submittedName>
</protein>
<dbReference type="Proteomes" id="UP000758652">
    <property type="component" value="Unassembled WGS sequence"/>
</dbReference>
<evidence type="ECO:0000259" key="3">
    <source>
        <dbReference type="Pfam" id="PF00881"/>
    </source>
</evidence>
<keyword evidence="2" id="KW-0560">Oxidoreductase</keyword>
<comment type="caution">
    <text evidence="4">The sequence shown here is derived from an EMBL/GenBank/DDBJ whole genome shotgun (WGS) entry which is preliminary data.</text>
</comment>
<dbReference type="EMBL" id="JADCKL010000001">
    <property type="protein sequence ID" value="MBE5061845.1"/>
    <property type="molecule type" value="Genomic_DNA"/>
</dbReference>
<evidence type="ECO:0000256" key="2">
    <source>
        <dbReference type="ARBA" id="ARBA00023002"/>
    </source>
</evidence>
<organism evidence="4 5">
    <name type="scientific">Claveliimonas monacensis</name>
    <dbReference type="NCBI Taxonomy" id="2779351"/>
    <lineage>
        <taxon>Bacteria</taxon>
        <taxon>Bacillati</taxon>
        <taxon>Bacillota</taxon>
        <taxon>Clostridia</taxon>
        <taxon>Lachnospirales</taxon>
        <taxon>Lachnospiraceae</taxon>
        <taxon>Claveliimonas</taxon>
    </lineage>
</organism>
<name>A0ABR9RGW9_9FIRM</name>
<sequence>MNTMDCIFSRRSIRKFKPDPVGHQLLETVIQAASYSPSWKNSQITRYIAIEDSSILAKIADDFTPSFNSHIIRQAPLLLAVTFVKGRSGFERDGSFSTKKGDRWQMFDVGAACQTFCLAAHEAGLGTVIMGIFDEDGIGELLDIPADRELGALIAVGYPDIAPEAPKRKSVDELLTYR</sequence>
<dbReference type="PANTHER" id="PTHR43673:SF10">
    <property type="entry name" value="NADH DEHYDROGENASE_NAD(P)H NITROREDUCTASE XCC3605-RELATED"/>
    <property type="match status" value="1"/>
</dbReference>
<dbReference type="InterPro" id="IPR029479">
    <property type="entry name" value="Nitroreductase"/>
</dbReference>
<proteinExistence type="inferred from homology"/>
<evidence type="ECO:0000256" key="1">
    <source>
        <dbReference type="ARBA" id="ARBA00007118"/>
    </source>
</evidence>
<reference evidence="4 5" key="1">
    <citation type="submission" date="2020-10" db="EMBL/GenBank/DDBJ databases">
        <title>ChiBAC.</title>
        <authorList>
            <person name="Zenner C."/>
            <person name="Hitch T.C.A."/>
            <person name="Clavel T."/>
        </authorList>
    </citation>
    <scope>NUCLEOTIDE SEQUENCE [LARGE SCALE GENOMIC DNA]</scope>
    <source>
        <strain evidence="4 5">DSM 108991</strain>
    </source>
</reference>
<dbReference type="InterPro" id="IPR000415">
    <property type="entry name" value="Nitroreductase-like"/>
</dbReference>
<dbReference type="SUPFAM" id="SSF55469">
    <property type="entry name" value="FMN-dependent nitroreductase-like"/>
    <property type="match status" value="1"/>
</dbReference>
<dbReference type="Gene3D" id="3.40.109.10">
    <property type="entry name" value="NADH Oxidase"/>
    <property type="match status" value="1"/>
</dbReference>
<feature type="domain" description="Nitroreductase" evidence="3">
    <location>
        <begin position="68"/>
        <end position="158"/>
    </location>
</feature>
<evidence type="ECO:0000313" key="4">
    <source>
        <dbReference type="EMBL" id="MBE5061845.1"/>
    </source>
</evidence>
<evidence type="ECO:0000313" key="5">
    <source>
        <dbReference type="Proteomes" id="UP000758652"/>
    </source>
</evidence>
<comment type="similarity">
    <text evidence="1">Belongs to the nitroreductase family.</text>
</comment>
<dbReference type="PANTHER" id="PTHR43673">
    <property type="entry name" value="NAD(P)H NITROREDUCTASE YDGI-RELATED"/>
    <property type="match status" value="1"/>
</dbReference>
<keyword evidence="5" id="KW-1185">Reference proteome</keyword>
<dbReference type="Pfam" id="PF00881">
    <property type="entry name" value="Nitroreductase"/>
    <property type="match status" value="2"/>
</dbReference>
<dbReference type="RefSeq" id="WP_087172938.1">
    <property type="nucleotide sequence ID" value="NZ_JADCKL010000001.1"/>
</dbReference>
<feature type="domain" description="Nitroreductase" evidence="3">
    <location>
        <begin position="8"/>
        <end position="64"/>
    </location>
</feature>